<organism evidence="7 8">
    <name type="scientific">Petrolisthes manimaculis</name>
    <dbReference type="NCBI Taxonomy" id="1843537"/>
    <lineage>
        <taxon>Eukaryota</taxon>
        <taxon>Metazoa</taxon>
        <taxon>Ecdysozoa</taxon>
        <taxon>Arthropoda</taxon>
        <taxon>Crustacea</taxon>
        <taxon>Multicrustacea</taxon>
        <taxon>Malacostraca</taxon>
        <taxon>Eumalacostraca</taxon>
        <taxon>Eucarida</taxon>
        <taxon>Decapoda</taxon>
        <taxon>Pleocyemata</taxon>
        <taxon>Anomura</taxon>
        <taxon>Galatheoidea</taxon>
        <taxon>Porcellanidae</taxon>
        <taxon>Petrolisthes</taxon>
    </lineage>
</organism>
<dbReference type="EMBL" id="JAWZYT010000520">
    <property type="protein sequence ID" value="KAK4322394.1"/>
    <property type="molecule type" value="Genomic_DNA"/>
</dbReference>
<evidence type="ECO:0000313" key="7">
    <source>
        <dbReference type="EMBL" id="KAK4322394.1"/>
    </source>
</evidence>
<dbReference type="PANTHER" id="PTHR45188:SF2">
    <property type="entry name" value="DNAJ HOMOLOG SUBFAMILY C MEMBER 7"/>
    <property type="match status" value="1"/>
</dbReference>
<name>A0AAE1Q9N8_9EUCA</name>
<dbReference type="SUPFAM" id="SSF48452">
    <property type="entry name" value="TPR-like"/>
    <property type="match status" value="1"/>
</dbReference>
<feature type="domain" description="J" evidence="6">
    <location>
        <begin position="1268"/>
        <end position="1338"/>
    </location>
</feature>
<dbReference type="SMART" id="SM00271">
    <property type="entry name" value="DnaJ"/>
    <property type="match status" value="1"/>
</dbReference>
<feature type="compositionally biased region" description="Polar residues" evidence="5">
    <location>
        <begin position="734"/>
        <end position="746"/>
    </location>
</feature>
<feature type="compositionally biased region" description="Low complexity" evidence="5">
    <location>
        <begin position="712"/>
        <end position="733"/>
    </location>
</feature>
<dbReference type="Pfam" id="PF13181">
    <property type="entry name" value="TPR_8"/>
    <property type="match status" value="1"/>
</dbReference>
<keyword evidence="8" id="KW-1185">Reference proteome</keyword>
<feature type="repeat" description="TPR" evidence="4">
    <location>
        <begin position="1097"/>
        <end position="1130"/>
    </location>
</feature>
<feature type="repeat" description="TPR" evidence="4">
    <location>
        <begin position="1215"/>
        <end position="1248"/>
    </location>
</feature>
<comment type="caution">
    <text evidence="7">The sequence shown here is derived from an EMBL/GenBank/DDBJ whole genome shotgun (WGS) entry which is preliminary data.</text>
</comment>
<feature type="repeat" description="TPR" evidence="4">
    <location>
        <begin position="949"/>
        <end position="982"/>
    </location>
</feature>
<feature type="compositionally biased region" description="Basic and acidic residues" evidence="5">
    <location>
        <begin position="56"/>
        <end position="79"/>
    </location>
</feature>
<dbReference type="FunFam" id="1.25.40.10:FF:000097">
    <property type="entry name" value="DnaJ homolog subfamily C member 7 homolog"/>
    <property type="match status" value="1"/>
</dbReference>
<keyword evidence="3" id="KW-0143">Chaperone</keyword>
<keyword evidence="1" id="KW-0677">Repeat</keyword>
<feature type="repeat" description="TPR" evidence="4">
    <location>
        <begin position="915"/>
        <end position="948"/>
    </location>
</feature>
<dbReference type="PROSITE" id="PS50076">
    <property type="entry name" value="DNAJ_2"/>
    <property type="match status" value="1"/>
</dbReference>
<feature type="region of interest" description="Disordered" evidence="5">
    <location>
        <begin position="693"/>
        <end position="781"/>
    </location>
</feature>
<keyword evidence="2 4" id="KW-0802">TPR repeat</keyword>
<dbReference type="PANTHER" id="PTHR45188">
    <property type="entry name" value="DNAJ PROTEIN P58IPK HOMOLOG"/>
    <property type="match status" value="1"/>
</dbReference>
<evidence type="ECO:0000256" key="4">
    <source>
        <dbReference type="PROSITE-ProRule" id="PRU00339"/>
    </source>
</evidence>
<feature type="compositionally biased region" description="Pro residues" evidence="5">
    <location>
        <begin position="823"/>
        <end position="835"/>
    </location>
</feature>
<dbReference type="PRINTS" id="PR00625">
    <property type="entry name" value="JDOMAIN"/>
</dbReference>
<dbReference type="Proteomes" id="UP001292094">
    <property type="component" value="Unassembled WGS sequence"/>
</dbReference>
<sequence length="1404" mass="157920">MVWVLYDVTARLSDLDEKKHQWSSWSPSSLTNAHEWLKSPSSLTPTHTQHDDDDSVHDHHTDDHNKVDHYDKKGIYSYPTHDDDHNDDYLSYSTHDSFDGKEGNYRTTESLNGSPVYDGHNSEVDSETDDDEFGETQRRPDVYQECFGLHVVTADDFGHCGRNDNDSDDASFQGTGWECVLLEAVGESEDCGSLDQSVGESHDDCGSMEESQESSDQSVGESEEDHVAVDFNVRETEEDYVLTDQTLSVIGHSDNLSLPHTYDLNRDLTCLNQTINDGIVDHIYENQTEEHEYVNQTMRHASHYEIFFKQSVREALDCDEYEDETHENYQAVRETDDYELLSQTVSEVVCDYDNQDSTTLDYRHTNQTVGETGFDYECGDQTVDGIRFDYECGDQTVDYKHTNQIERETGHYEFLSQTVSGTWASGGDEREELPTVVDEEIVPGVRWSGLCGLDGVPTYLASLWNPHEDATDASLTSDFTSSSTSSLSSSSSSFFGSDSVSSENEASLDASPFASLKERLVSCLWCFRSNPQHQQQQHENQKQEELDEAPKSTKCSTCCNGDHCPANPSKLTWNRTWLCFTWHYNSPVTSVTQKPCRCSVRLPRLKGRRLKLPINTRLKLVSTKHYTLPRRHLKLPPRPQLKLPYRLRVVLPSALRIRWALRNRISASKAGLRRMRKMRRPLAKLTLRMPVRSRKVDLPKTMTSTLDQCPDPATLTAHHTPATNHHTHTPTAPNSHVNSPPTSEFSIPSRTPSPPQSQTSSSVSSSPPSTPPPPSPRHASHLLPPAYVAAVPLRDLTPTSVSPTPTHSSEASSSSPTPTSPSLSPPTTPTSPPFLSPSSTPTTSYPTPSTSYSTPSTSYSTPSTTPTTAYPAPSSFSSRHGLSLSELIRYLPILTLKRLVKDLTTYLTDPHYRLAERKKNEGNELYKAKDYREALKLYTQAIDLCPDCAAYYSNRSACYMMLGKYTEALSDAREAVRLDKSFVKGYLRVAKCNIALGDAMAAQSVLRQATELDPANRAIREEAARAQSLIKCQEEVAKATGKADYRTAIYHLDRALELAVGCRALKITKAEYLVFLQRYPDAQEIINEILQFDSGNADAIYVRGMCLYYQDNPDAAFHHFQHVLRLAPDHHKARQVYKKAKLLKQKKEEGNEAFKRGSYQEAYSCYTEALAIDPLNRHTNAKLYFNRATVGSKINKVDEAVEDCTAAINLDEGYVKAYLRRAKCYQQLEKHDEAVRDYDKVTRLDRSQEHKRLLQDAKMQLKRSKRKDYYKILGVIKTATDDEIKKSYRKMALIHHPDRHANATEKDKQDHEVKFKEIGEAYSVLTDGKKRAMYDRGHDFNDPDGGFSHEEFDPNQIFQAFFSGGGHGGYPFGSHSGGFPQGGFPGGNFSGGSSFPGGFHFQFS</sequence>
<dbReference type="PROSITE" id="PS00636">
    <property type="entry name" value="DNAJ_1"/>
    <property type="match status" value="1"/>
</dbReference>
<evidence type="ECO:0000256" key="2">
    <source>
        <dbReference type="ARBA" id="ARBA00022803"/>
    </source>
</evidence>
<feature type="compositionally biased region" description="Low complexity" evidence="5">
    <location>
        <begin position="756"/>
        <end position="767"/>
    </location>
</feature>
<gene>
    <name evidence="7" type="ORF">Pmani_006853</name>
</gene>
<feature type="compositionally biased region" description="Low complexity" evidence="5">
    <location>
        <begin position="836"/>
        <end position="879"/>
    </location>
</feature>
<dbReference type="CDD" id="cd06257">
    <property type="entry name" value="DnaJ"/>
    <property type="match status" value="1"/>
</dbReference>
<dbReference type="Gene3D" id="1.10.287.110">
    <property type="entry name" value="DnaJ domain"/>
    <property type="match status" value="1"/>
</dbReference>
<dbReference type="Pfam" id="PF13432">
    <property type="entry name" value="TPR_16"/>
    <property type="match status" value="1"/>
</dbReference>
<dbReference type="InterPro" id="IPR036869">
    <property type="entry name" value="J_dom_sf"/>
</dbReference>
<feature type="region of interest" description="Disordered" evidence="5">
    <location>
        <begin position="100"/>
        <end position="135"/>
    </location>
</feature>
<evidence type="ECO:0000313" key="8">
    <source>
        <dbReference type="Proteomes" id="UP001292094"/>
    </source>
</evidence>
<evidence type="ECO:0000256" key="5">
    <source>
        <dbReference type="SAM" id="MobiDB-lite"/>
    </source>
</evidence>
<dbReference type="InterPro" id="IPR001623">
    <property type="entry name" value="DnaJ_domain"/>
</dbReference>
<protein>
    <recommendedName>
        <fullName evidence="6">J domain-containing protein</fullName>
    </recommendedName>
</protein>
<accession>A0AAE1Q9N8</accession>
<evidence type="ECO:0000256" key="3">
    <source>
        <dbReference type="ARBA" id="ARBA00023186"/>
    </source>
</evidence>
<dbReference type="Gene3D" id="1.25.40.10">
    <property type="entry name" value="Tetratricopeptide repeat domain"/>
    <property type="match status" value="1"/>
</dbReference>
<dbReference type="PROSITE" id="PS50005">
    <property type="entry name" value="TPR"/>
    <property type="match status" value="5"/>
</dbReference>
<dbReference type="SUPFAM" id="SSF46565">
    <property type="entry name" value="Chaperone J-domain"/>
    <property type="match status" value="1"/>
</dbReference>
<dbReference type="InterPro" id="IPR018253">
    <property type="entry name" value="DnaJ_domain_CS"/>
</dbReference>
<dbReference type="SMART" id="SM00028">
    <property type="entry name" value="TPR"/>
    <property type="match status" value="7"/>
</dbReference>
<reference evidence="7" key="1">
    <citation type="submission" date="2023-11" db="EMBL/GenBank/DDBJ databases">
        <title>Genome assemblies of two species of porcelain crab, Petrolisthes cinctipes and Petrolisthes manimaculis (Anomura: Porcellanidae).</title>
        <authorList>
            <person name="Angst P."/>
        </authorList>
    </citation>
    <scope>NUCLEOTIDE SEQUENCE</scope>
    <source>
        <strain evidence="7">PB745_02</strain>
        <tissue evidence="7">Gill</tissue>
    </source>
</reference>
<dbReference type="InterPro" id="IPR019734">
    <property type="entry name" value="TPR_rpt"/>
</dbReference>
<dbReference type="InterPro" id="IPR011990">
    <property type="entry name" value="TPR-like_helical_dom_sf"/>
</dbReference>
<dbReference type="Pfam" id="PF00226">
    <property type="entry name" value="DnaJ"/>
    <property type="match status" value="1"/>
</dbReference>
<feature type="repeat" description="TPR" evidence="4">
    <location>
        <begin position="1143"/>
        <end position="1176"/>
    </location>
</feature>
<feature type="compositionally biased region" description="Acidic residues" evidence="5">
    <location>
        <begin position="124"/>
        <end position="134"/>
    </location>
</feature>
<feature type="region of interest" description="Disordered" evidence="5">
    <location>
        <begin position="38"/>
        <end position="79"/>
    </location>
</feature>
<evidence type="ECO:0000256" key="1">
    <source>
        <dbReference type="ARBA" id="ARBA00022737"/>
    </source>
</evidence>
<proteinExistence type="predicted"/>
<evidence type="ECO:0000259" key="6">
    <source>
        <dbReference type="PROSITE" id="PS50076"/>
    </source>
</evidence>
<feature type="compositionally biased region" description="Low complexity" evidence="5">
    <location>
        <begin position="797"/>
        <end position="822"/>
    </location>
</feature>
<feature type="region of interest" description="Disordered" evidence="5">
    <location>
        <begin position="190"/>
        <end position="225"/>
    </location>
</feature>
<feature type="region of interest" description="Disordered" evidence="5">
    <location>
        <begin position="796"/>
        <end position="879"/>
    </location>
</feature>